<accession>A0A1R3VCB6</accession>
<reference evidence="2" key="1">
    <citation type="submission" date="2017-01" db="EMBL/GenBank/DDBJ databases">
        <authorList>
            <person name="Brunel B."/>
        </authorList>
    </citation>
    <scope>NUCLEOTIDE SEQUENCE [LARGE SCALE GENOMIC DNA]</scope>
</reference>
<protein>
    <submittedName>
        <fullName evidence="1">Uncharacterized protein</fullName>
    </submittedName>
</protein>
<name>A0A1R3VCB6_9HYPH</name>
<dbReference type="EMBL" id="FTPD01000034">
    <property type="protein sequence ID" value="SIT57579.1"/>
    <property type="molecule type" value="Genomic_DNA"/>
</dbReference>
<organism evidence="1 2">
    <name type="scientific">Mesorhizobium prunaredense</name>
    <dbReference type="NCBI Taxonomy" id="1631249"/>
    <lineage>
        <taxon>Bacteria</taxon>
        <taxon>Pseudomonadati</taxon>
        <taxon>Pseudomonadota</taxon>
        <taxon>Alphaproteobacteria</taxon>
        <taxon>Hyphomicrobiales</taxon>
        <taxon>Phyllobacteriaceae</taxon>
        <taxon>Mesorhizobium</taxon>
    </lineage>
</organism>
<evidence type="ECO:0000313" key="2">
    <source>
        <dbReference type="Proteomes" id="UP000188388"/>
    </source>
</evidence>
<keyword evidence="2" id="KW-1185">Reference proteome</keyword>
<dbReference type="STRING" id="1631249.BQ8794_40178"/>
<dbReference type="AlphaFoldDB" id="A0A1R3VCB6"/>
<sequence>MIDSRRQHPQGIVTDHAAGGAAGVVLRACFGGLAGGSEWVSTWQFSKALRPWSGNSPAIAFSGNRQRANAR</sequence>
<proteinExistence type="predicted"/>
<evidence type="ECO:0000313" key="1">
    <source>
        <dbReference type="EMBL" id="SIT57579.1"/>
    </source>
</evidence>
<gene>
    <name evidence="1" type="ORF">BQ8794_40178</name>
</gene>
<dbReference type="Proteomes" id="UP000188388">
    <property type="component" value="Unassembled WGS sequence"/>
</dbReference>